<evidence type="ECO:0000256" key="3">
    <source>
        <dbReference type="ARBA" id="ARBA00022806"/>
    </source>
</evidence>
<dbReference type="Gene3D" id="3.40.50.300">
    <property type="entry name" value="P-loop containing nucleotide triphosphate hydrolases"/>
    <property type="match status" value="2"/>
</dbReference>
<evidence type="ECO:0000256" key="7">
    <source>
        <dbReference type="RuleBase" id="RU000492"/>
    </source>
</evidence>
<evidence type="ECO:0000313" key="14">
    <source>
        <dbReference type="EMBL" id="VWB17801.1"/>
    </source>
</evidence>
<evidence type="ECO:0000256" key="8">
    <source>
        <dbReference type="SAM" id="MobiDB-lite"/>
    </source>
</evidence>
<dbReference type="SMART" id="SM00487">
    <property type="entry name" value="DEXDc"/>
    <property type="match status" value="1"/>
</dbReference>
<evidence type="ECO:0000256" key="4">
    <source>
        <dbReference type="ARBA" id="ARBA00022840"/>
    </source>
</evidence>
<dbReference type="PROSITE" id="PS51194">
    <property type="entry name" value="HELICASE_CTER"/>
    <property type="match status" value="1"/>
</dbReference>
<evidence type="ECO:0000259" key="10">
    <source>
        <dbReference type="PROSITE" id="PS51194"/>
    </source>
</evidence>
<dbReference type="InterPro" id="IPR001650">
    <property type="entry name" value="Helicase_C-like"/>
</dbReference>
<evidence type="ECO:0000313" key="13">
    <source>
        <dbReference type="EMBL" id="MDR8752257.1"/>
    </source>
</evidence>
<feature type="compositionally biased region" description="Gly residues" evidence="8">
    <location>
        <begin position="448"/>
        <end position="491"/>
    </location>
</feature>
<feature type="compositionally biased region" description="Basic and acidic residues" evidence="8">
    <location>
        <begin position="433"/>
        <end position="446"/>
    </location>
</feature>
<evidence type="ECO:0000313" key="15">
    <source>
        <dbReference type="Proteomes" id="UP000062912"/>
    </source>
</evidence>
<feature type="region of interest" description="Disordered" evidence="8">
    <location>
        <begin position="101"/>
        <end position="131"/>
    </location>
</feature>
<comment type="similarity">
    <text evidence="5 7">Belongs to the DEAD box helicase family.</text>
</comment>
<reference evidence="12 15" key="1">
    <citation type="submission" date="2015-11" db="EMBL/GenBank/DDBJ databases">
        <title>Expanding the genomic diversity of Burkholderia species for the development of highly accurate diagnostics.</title>
        <authorList>
            <person name="Sahl J."/>
            <person name="Keim P."/>
            <person name="Wagner D."/>
        </authorList>
    </citation>
    <scope>NUCLEOTIDE SEQUENCE [LARGE SCALE GENOMIC DNA]</scope>
    <source>
        <strain evidence="12 15">MSMB368WGS</strain>
    </source>
</reference>
<dbReference type="EC" id="3.6.4.13" evidence="13"/>
<feature type="compositionally biased region" description="Low complexity" evidence="8">
    <location>
        <begin position="500"/>
        <end position="511"/>
    </location>
</feature>
<dbReference type="InterPro" id="IPR044742">
    <property type="entry name" value="DEAD/DEAH_RhlB"/>
</dbReference>
<protein>
    <submittedName>
        <fullName evidence="12 13">RNA helicase</fullName>
        <ecNumber evidence="13">3.6.4.13</ecNumber>
    </submittedName>
</protein>
<dbReference type="OrthoDB" id="5297934at2"/>
<dbReference type="EMBL" id="LPJR01000015">
    <property type="protein sequence ID" value="KWF34221.1"/>
    <property type="molecule type" value="Genomic_DNA"/>
</dbReference>
<dbReference type="GO" id="GO:0005524">
    <property type="term" value="F:ATP binding"/>
    <property type="evidence" value="ECO:0007669"/>
    <property type="project" value="UniProtKB-KW"/>
</dbReference>
<dbReference type="AlphaFoldDB" id="A0A132EKS5"/>
<evidence type="ECO:0000256" key="1">
    <source>
        <dbReference type="ARBA" id="ARBA00022741"/>
    </source>
</evidence>
<accession>A0A132EKS5</accession>
<keyword evidence="4 7" id="KW-0067">ATP-binding</keyword>
<dbReference type="EMBL" id="CABVPP010000002">
    <property type="protein sequence ID" value="VWB17801.1"/>
    <property type="molecule type" value="Genomic_DNA"/>
</dbReference>
<organism evidence="12 15">
    <name type="scientific">Burkholderia pseudomultivorans</name>
    <dbReference type="NCBI Taxonomy" id="1207504"/>
    <lineage>
        <taxon>Bacteria</taxon>
        <taxon>Pseudomonadati</taxon>
        <taxon>Pseudomonadota</taxon>
        <taxon>Betaproteobacteria</taxon>
        <taxon>Burkholderiales</taxon>
        <taxon>Burkholderiaceae</taxon>
        <taxon>Burkholderia</taxon>
        <taxon>Burkholderia cepacia complex</taxon>
    </lineage>
</organism>
<dbReference type="Proteomes" id="UP000062912">
    <property type="component" value="Unassembled WGS sequence"/>
</dbReference>
<dbReference type="InterPro" id="IPR027417">
    <property type="entry name" value="P-loop_NTPase"/>
</dbReference>
<evidence type="ECO:0000256" key="5">
    <source>
        <dbReference type="ARBA" id="ARBA00038437"/>
    </source>
</evidence>
<dbReference type="Proteomes" id="UP000494162">
    <property type="component" value="Unassembled WGS sequence"/>
</dbReference>
<keyword evidence="2 7" id="KW-0378">Hydrolase</keyword>
<evidence type="ECO:0000259" key="9">
    <source>
        <dbReference type="PROSITE" id="PS51192"/>
    </source>
</evidence>
<dbReference type="PROSITE" id="PS51192">
    <property type="entry name" value="HELICASE_ATP_BIND_1"/>
    <property type="match status" value="1"/>
</dbReference>
<dbReference type="PANTHER" id="PTHR47959:SF17">
    <property type="entry name" value="ATP-DEPENDENT RNA HELICASE DEAD BOX FAMILY"/>
    <property type="match status" value="1"/>
</dbReference>
<dbReference type="InterPro" id="IPR014001">
    <property type="entry name" value="Helicase_ATP-bd"/>
</dbReference>
<dbReference type="CDD" id="cd18787">
    <property type="entry name" value="SF2_C_DEAD"/>
    <property type="match status" value="1"/>
</dbReference>
<dbReference type="GO" id="GO:0005829">
    <property type="term" value="C:cytosol"/>
    <property type="evidence" value="ECO:0007669"/>
    <property type="project" value="TreeGrafter"/>
</dbReference>
<proteinExistence type="inferred from homology"/>
<feature type="domain" description="Helicase C-terminal" evidence="10">
    <location>
        <begin position="275"/>
        <end position="441"/>
    </location>
</feature>
<dbReference type="InterPro" id="IPR050079">
    <property type="entry name" value="DEAD_box_RNA_helicase"/>
</dbReference>
<sequence length="511" mass="54705">MTSSINSSPLNAIADQALGLDAAAAPAALEPASDEPSFASLGLSPEIVSALQAAGYVKPTPVQQRAIPAGIAGRDLLVSSPTGSGKTAAFMLPAIERFAQLQKAQAQQPRAPREPNQGDRRGRRPQPVARPGLLVLTPTRELAMQVTTAASTYGKHLKRLRTVSILGGVAYGQQLMLLAKNPEILVATPGRLLDHLERGRIDLSELKMLVLDEADRMLDMGFIEDIETIVDATPESRQTMLFSATLDGKIGSLTSRLLKDPERIEIQQRLESRANIAQTVHYVDDRDHKDRLLDHLLRDNALDQAIIFTATKIDADQLAGRLADAGFQSAALHGDLPQGARNRTIRALRERRVRVLVATDVAARGIDIPGITHVFNYDLPKFAEDYVHRIGRTGRAGRSGIAVSLVHHAEQGALKRIERFVRAPLPVNVIEGFEPRKAPPRNDRGNGRGRPGGGNGGRRFGGKPGGGHGGSGRSYGSGNGGGWSGKPGGSRDGGRRDGQRSSGPRRSNSAS</sequence>
<dbReference type="Proteomes" id="UP001248067">
    <property type="component" value="Unassembled WGS sequence"/>
</dbReference>
<keyword evidence="17" id="KW-1185">Reference proteome</keyword>
<evidence type="ECO:0000313" key="12">
    <source>
        <dbReference type="EMBL" id="KWF34221.1"/>
    </source>
</evidence>
<dbReference type="Pfam" id="PF00270">
    <property type="entry name" value="DEAD"/>
    <property type="match status" value="1"/>
</dbReference>
<name>A0A132EKS5_9BURK</name>
<reference evidence="14 16" key="3">
    <citation type="submission" date="2019-09" db="EMBL/GenBank/DDBJ databases">
        <authorList>
            <person name="Depoorter E."/>
        </authorList>
    </citation>
    <scope>NUCLEOTIDE SEQUENCE [LARGE SCALE GENOMIC DNA]</scope>
    <source>
        <strain evidence="14">LMG 26883</strain>
    </source>
</reference>
<feature type="region of interest" description="Disordered" evidence="8">
    <location>
        <begin position="432"/>
        <end position="511"/>
    </location>
</feature>
<dbReference type="PROSITE" id="PS51195">
    <property type="entry name" value="Q_MOTIF"/>
    <property type="match status" value="1"/>
</dbReference>
<dbReference type="InterPro" id="IPR011545">
    <property type="entry name" value="DEAD/DEAH_box_helicase_dom"/>
</dbReference>
<keyword evidence="3 7" id="KW-0347">Helicase</keyword>
<dbReference type="GO" id="GO:0003676">
    <property type="term" value="F:nucleic acid binding"/>
    <property type="evidence" value="ECO:0007669"/>
    <property type="project" value="InterPro"/>
</dbReference>
<dbReference type="GO" id="GO:0003724">
    <property type="term" value="F:RNA helicase activity"/>
    <property type="evidence" value="ECO:0007669"/>
    <property type="project" value="UniProtKB-EC"/>
</dbReference>
<dbReference type="EMBL" id="VJSY01000004">
    <property type="protein sequence ID" value="MDR8752257.1"/>
    <property type="molecule type" value="Genomic_DNA"/>
</dbReference>
<feature type="compositionally biased region" description="Basic and acidic residues" evidence="8">
    <location>
        <begin position="111"/>
        <end position="120"/>
    </location>
</feature>
<reference evidence="13 17" key="2">
    <citation type="submission" date="2019-06" db="EMBL/GenBank/DDBJ databases">
        <title>Evolution of Burkholderia multivorans in the lungs of Cystic Fibrosis patients.</title>
        <authorList>
            <person name="Moreira L.M."/>
        </authorList>
    </citation>
    <scope>NUCLEOTIDE SEQUENCE [LARGE SCALE GENOMIC DNA]</scope>
    <source>
        <strain evidence="13 17">VC13239</strain>
    </source>
</reference>
<dbReference type="SUPFAM" id="SSF52540">
    <property type="entry name" value="P-loop containing nucleoside triphosphate hydrolases"/>
    <property type="match status" value="1"/>
</dbReference>
<gene>
    <name evidence="13" type="primary">rhlE_1</name>
    <name evidence="14" type="ORF">BPS26883_00684</name>
    <name evidence="13" type="ORF">FEQ00_00660</name>
    <name evidence="12" type="ORF">WT56_07960</name>
</gene>
<dbReference type="GO" id="GO:0016787">
    <property type="term" value="F:hydrolase activity"/>
    <property type="evidence" value="ECO:0007669"/>
    <property type="project" value="UniProtKB-KW"/>
</dbReference>
<dbReference type="InterPro" id="IPR000629">
    <property type="entry name" value="RNA-helicase_DEAD-box_CS"/>
</dbReference>
<evidence type="ECO:0000313" key="16">
    <source>
        <dbReference type="Proteomes" id="UP000494162"/>
    </source>
</evidence>
<feature type="domain" description="Helicase ATP-binding" evidence="9">
    <location>
        <begin position="67"/>
        <end position="264"/>
    </location>
</feature>
<feature type="compositionally biased region" description="Low complexity" evidence="8">
    <location>
        <begin position="101"/>
        <end position="110"/>
    </location>
</feature>
<dbReference type="RefSeq" id="WP_060239954.1">
    <property type="nucleotide sequence ID" value="NZ_CABVPP010000002.1"/>
</dbReference>
<keyword evidence="1 7" id="KW-0547">Nucleotide-binding</keyword>
<evidence type="ECO:0000259" key="11">
    <source>
        <dbReference type="PROSITE" id="PS51195"/>
    </source>
</evidence>
<dbReference type="InterPro" id="IPR014014">
    <property type="entry name" value="RNA_helicase_DEAD_Q_motif"/>
</dbReference>
<dbReference type="PROSITE" id="PS00039">
    <property type="entry name" value="DEAD_ATP_HELICASE"/>
    <property type="match status" value="1"/>
</dbReference>
<dbReference type="SMART" id="SM00490">
    <property type="entry name" value="HELICc"/>
    <property type="match status" value="1"/>
</dbReference>
<dbReference type="Pfam" id="PF00271">
    <property type="entry name" value="Helicase_C"/>
    <property type="match status" value="1"/>
</dbReference>
<evidence type="ECO:0000256" key="6">
    <source>
        <dbReference type="PROSITE-ProRule" id="PRU00552"/>
    </source>
</evidence>
<dbReference type="PANTHER" id="PTHR47959">
    <property type="entry name" value="ATP-DEPENDENT RNA HELICASE RHLE-RELATED"/>
    <property type="match status" value="1"/>
</dbReference>
<evidence type="ECO:0000313" key="17">
    <source>
        <dbReference type="Proteomes" id="UP001248067"/>
    </source>
</evidence>
<dbReference type="CDD" id="cd00268">
    <property type="entry name" value="DEADc"/>
    <property type="match status" value="1"/>
</dbReference>
<feature type="domain" description="DEAD-box RNA helicase Q" evidence="11">
    <location>
        <begin position="36"/>
        <end position="64"/>
    </location>
</feature>
<evidence type="ECO:0000256" key="2">
    <source>
        <dbReference type="ARBA" id="ARBA00022801"/>
    </source>
</evidence>
<feature type="short sequence motif" description="Q motif" evidence="6">
    <location>
        <begin position="36"/>
        <end position="64"/>
    </location>
</feature>
<dbReference type="GeneID" id="93167702"/>